<dbReference type="AlphaFoldDB" id="A0A0E9R7E8"/>
<accession>A0A0E9R7E8</accession>
<dbReference type="PROSITE" id="PS51257">
    <property type="entry name" value="PROKAR_LIPOPROTEIN"/>
    <property type="match status" value="1"/>
</dbReference>
<sequence>MLRCVTKRRTFSASFSATGCGTARGSVQNVDKTASAVKCSGIPWLCFVCFSVFS</sequence>
<protein>
    <submittedName>
        <fullName evidence="1">Uncharacterized protein</fullName>
    </submittedName>
</protein>
<dbReference type="EMBL" id="GBXM01083865">
    <property type="protein sequence ID" value="JAH24712.1"/>
    <property type="molecule type" value="Transcribed_RNA"/>
</dbReference>
<organism evidence="1">
    <name type="scientific">Anguilla anguilla</name>
    <name type="common">European freshwater eel</name>
    <name type="synonym">Muraena anguilla</name>
    <dbReference type="NCBI Taxonomy" id="7936"/>
    <lineage>
        <taxon>Eukaryota</taxon>
        <taxon>Metazoa</taxon>
        <taxon>Chordata</taxon>
        <taxon>Craniata</taxon>
        <taxon>Vertebrata</taxon>
        <taxon>Euteleostomi</taxon>
        <taxon>Actinopterygii</taxon>
        <taxon>Neopterygii</taxon>
        <taxon>Teleostei</taxon>
        <taxon>Anguilliformes</taxon>
        <taxon>Anguillidae</taxon>
        <taxon>Anguilla</taxon>
    </lineage>
</organism>
<evidence type="ECO:0000313" key="1">
    <source>
        <dbReference type="EMBL" id="JAH24712.1"/>
    </source>
</evidence>
<name>A0A0E9R7E8_ANGAN</name>
<proteinExistence type="predicted"/>
<reference evidence="1" key="1">
    <citation type="submission" date="2014-11" db="EMBL/GenBank/DDBJ databases">
        <authorList>
            <person name="Amaro Gonzalez C."/>
        </authorList>
    </citation>
    <scope>NUCLEOTIDE SEQUENCE</scope>
</reference>
<reference evidence="1" key="2">
    <citation type="journal article" date="2015" name="Fish Shellfish Immunol.">
        <title>Early steps in the European eel (Anguilla anguilla)-Vibrio vulnificus interaction in the gills: Role of the RtxA13 toxin.</title>
        <authorList>
            <person name="Callol A."/>
            <person name="Pajuelo D."/>
            <person name="Ebbesson L."/>
            <person name="Teles M."/>
            <person name="MacKenzie S."/>
            <person name="Amaro C."/>
        </authorList>
    </citation>
    <scope>NUCLEOTIDE SEQUENCE</scope>
</reference>